<dbReference type="EMBL" id="QXGA01000084">
    <property type="protein sequence ID" value="KAE9153015.1"/>
    <property type="molecule type" value="Genomic_DNA"/>
</dbReference>
<dbReference type="EMBL" id="QXGB01000106">
    <property type="protein sequence ID" value="KAE9230219.1"/>
    <property type="molecule type" value="Genomic_DNA"/>
</dbReference>
<reference evidence="9 10" key="1">
    <citation type="submission" date="2018-08" db="EMBL/GenBank/DDBJ databases">
        <title>Genomic investigation of the strawberry pathogen Phytophthora fragariae indicates pathogenicity is determined by transcriptional variation in three key races.</title>
        <authorList>
            <person name="Adams T.M."/>
            <person name="Armitage A.D."/>
            <person name="Sobczyk M.K."/>
            <person name="Bates H.J."/>
            <person name="Dunwell J.M."/>
            <person name="Nellist C.F."/>
            <person name="Harrison R.J."/>
        </authorList>
    </citation>
    <scope>NUCLEOTIDE SEQUENCE [LARGE SCALE GENOMIC DNA]</scope>
    <source>
        <strain evidence="7 11">A4</strain>
        <strain evidence="6 12">BC-1</strain>
        <strain evidence="5 10">NOV-27</strain>
        <strain evidence="4 13">NOV-5</strain>
        <strain evidence="3 14">NOV-71</strain>
        <strain evidence="8 15">NOV-77</strain>
        <strain evidence="2 9">NOV-9</strain>
    </source>
</reference>
<evidence type="ECO:0000313" key="14">
    <source>
        <dbReference type="Proteomes" id="UP000441208"/>
    </source>
</evidence>
<dbReference type="EMBL" id="QXGD01000123">
    <property type="protein sequence ID" value="KAE9251907.1"/>
    <property type="molecule type" value="Genomic_DNA"/>
</dbReference>
<evidence type="ECO:0000313" key="12">
    <source>
        <dbReference type="Proteomes" id="UP000440367"/>
    </source>
</evidence>
<dbReference type="EMBL" id="QXFY01000089">
    <property type="protein sequence ID" value="KAE9357686.1"/>
    <property type="molecule type" value="Genomic_DNA"/>
</dbReference>
<evidence type="ECO:0000313" key="7">
    <source>
        <dbReference type="EMBL" id="KAE9325478.1"/>
    </source>
</evidence>
<name>A0A6A3FQ47_9STRA</name>
<comment type="caution">
    <text evidence="2">The sequence shown here is derived from an EMBL/GenBank/DDBJ whole genome shotgun (WGS) entry which is preliminary data.</text>
</comment>
<dbReference type="Proteomes" id="UP000440732">
    <property type="component" value="Unassembled WGS sequence"/>
</dbReference>
<dbReference type="EMBL" id="QXGE01000087">
    <property type="protein sequence ID" value="KAE9325478.1"/>
    <property type="molecule type" value="Genomic_DNA"/>
</dbReference>
<protein>
    <submittedName>
        <fullName evidence="2">Uncharacterized protein</fullName>
    </submittedName>
</protein>
<gene>
    <name evidence="7" type="ORF">PF001_g2908</name>
    <name evidence="6" type="ORF">PF002_g4081</name>
    <name evidence="5" type="ORF">PF005_g3560</name>
    <name evidence="4" type="ORF">PF006_g2814</name>
    <name evidence="3" type="ORF">PF007_g1821</name>
    <name evidence="8" type="ORF">PF008_g3051</name>
    <name evidence="2" type="ORF">PF009_g2213</name>
</gene>
<evidence type="ECO:0000313" key="3">
    <source>
        <dbReference type="EMBL" id="KAE9137372.1"/>
    </source>
</evidence>
<evidence type="ECO:0000313" key="11">
    <source>
        <dbReference type="Proteomes" id="UP000437068"/>
    </source>
</evidence>
<evidence type="ECO:0000256" key="1">
    <source>
        <dbReference type="SAM" id="MobiDB-lite"/>
    </source>
</evidence>
<feature type="compositionally biased region" description="Basic and acidic residues" evidence="1">
    <location>
        <begin position="201"/>
        <end position="210"/>
    </location>
</feature>
<evidence type="ECO:0000313" key="5">
    <source>
        <dbReference type="EMBL" id="KAE9230219.1"/>
    </source>
</evidence>
<keyword evidence="10" id="KW-1185">Reference proteome</keyword>
<accession>A0A6A3FQ47</accession>
<evidence type="ECO:0000313" key="15">
    <source>
        <dbReference type="Proteomes" id="UP000486351"/>
    </source>
</evidence>
<evidence type="ECO:0000313" key="13">
    <source>
        <dbReference type="Proteomes" id="UP000440732"/>
    </source>
</evidence>
<evidence type="ECO:0000313" key="10">
    <source>
        <dbReference type="Proteomes" id="UP000433483"/>
    </source>
</evidence>
<proteinExistence type="predicted"/>
<dbReference type="Proteomes" id="UP000437068">
    <property type="component" value="Unassembled WGS sequence"/>
</dbReference>
<dbReference type="OrthoDB" id="113985at2759"/>
<feature type="compositionally biased region" description="Polar residues" evidence="1">
    <location>
        <begin position="154"/>
        <end position="175"/>
    </location>
</feature>
<feature type="region of interest" description="Disordered" evidence="1">
    <location>
        <begin position="135"/>
        <end position="180"/>
    </location>
</feature>
<dbReference type="Proteomes" id="UP000440367">
    <property type="component" value="Unassembled WGS sequence"/>
</dbReference>
<feature type="compositionally biased region" description="Polar residues" evidence="1">
    <location>
        <begin position="228"/>
        <end position="250"/>
    </location>
</feature>
<organism evidence="2 9">
    <name type="scientific">Phytophthora fragariae</name>
    <dbReference type="NCBI Taxonomy" id="53985"/>
    <lineage>
        <taxon>Eukaryota</taxon>
        <taxon>Sar</taxon>
        <taxon>Stramenopiles</taxon>
        <taxon>Oomycota</taxon>
        <taxon>Peronosporomycetes</taxon>
        <taxon>Peronosporales</taxon>
        <taxon>Peronosporaceae</taxon>
        <taxon>Phytophthora</taxon>
    </lineage>
</organism>
<evidence type="ECO:0000313" key="8">
    <source>
        <dbReference type="EMBL" id="KAE9357686.1"/>
    </source>
</evidence>
<dbReference type="Proteomes" id="UP000441208">
    <property type="component" value="Unassembled WGS sequence"/>
</dbReference>
<dbReference type="Proteomes" id="UP000433483">
    <property type="component" value="Unassembled WGS sequence"/>
</dbReference>
<sequence>MKNINSWTEPEIDILVQTWSEVEAKYPLLRCPRGMGTLQAKIYALFSKRSSFSRSTIAVQNAQQHIRNFVLFVDQYDKDRRRDGGRLWYELTVNERERRRGLVPRRVRGLATALGRDAFAKLLKMERVQRWLGGGSSEGLNEQEAEAKAEAVPANSSFLSPRPQSHRPTPTTTSFEGGFAFSPLSGANMSSTDYETGKIEDDFHIPEPHCSDGSTCSVHSKSGDEGSPMSTASTASQGAPSNPFTLSSAAKSREKAKRVLIGPEVQNQLKHRDCNILLENMMELNNTKMRRAVSKLRADIEEEIQRTSEMLLSIIRHQFKDPKSSGDVAFVTKVLDMQRQQVHDRFDRFEEKRAKDEAECRALVGQRYA</sequence>
<dbReference type="AlphaFoldDB" id="A0A6A3FQ47"/>
<evidence type="ECO:0000313" key="4">
    <source>
        <dbReference type="EMBL" id="KAE9153015.1"/>
    </source>
</evidence>
<dbReference type="EMBL" id="QXFZ01000046">
    <property type="protein sequence ID" value="KAE9137372.1"/>
    <property type="molecule type" value="Genomic_DNA"/>
</dbReference>
<evidence type="ECO:0000313" key="2">
    <source>
        <dbReference type="EMBL" id="KAE8948214.1"/>
    </source>
</evidence>
<dbReference type="Proteomes" id="UP000429523">
    <property type="component" value="Unassembled WGS sequence"/>
</dbReference>
<dbReference type="Proteomes" id="UP000486351">
    <property type="component" value="Unassembled WGS sequence"/>
</dbReference>
<evidence type="ECO:0000313" key="6">
    <source>
        <dbReference type="EMBL" id="KAE9251907.1"/>
    </source>
</evidence>
<evidence type="ECO:0000313" key="9">
    <source>
        <dbReference type="Proteomes" id="UP000429523"/>
    </source>
</evidence>
<dbReference type="EMBL" id="QXGF01000057">
    <property type="protein sequence ID" value="KAE8948214.1"/>
    <property type="molecule type" value="Genomic_DNA"/>
</dbReference>
<feature type="region of interest" description="Disordered" evidence="1">
    <location>
        <begin position="201"/>
        <end position="251"/>
    </location>
</feature>